<evidence type="ECO:0000256" key="1">
    <source>
        <dbReference type="ARBA" id="ARBA00022737"/>
    </source>
</evidence>
<evidence type="ECO:0000259" key="4">
    <source>
        <dbReference type="SMART" id="SM00322"/>
    </source>
</evidence>
<feature type="compositionally biased region" description="Basic and acidic residues" evidence="3">
    <location>
        <begin position="14"/>
        <end position="29"/>
    </location>
</feature>
<dbReference type="InterPro" id="IPR004087">
    <property type="entry name" value="KH_dom"/>
</dbReference>
<sequence length="383" mass="41842">MKRHGGDDDLGSSDNHESAKSGKRQRPDSYQEALAAGKYELRLLVSSRGAGGIIGKALTPSHNPDIQSRCPISFKFTCNTCCCWMMQYYDANVTVPDSQTPERIATIVATIENVLAIVTEIIPKLDDSREGDSNRPIELRVLVHSSHAGAVIGRQGSKIKEMKEELGVQMKVFAQCPPQSTERVVSIKGAPDKIMACVNHIMNMLKEIPIKGVTKPYESMFYDPSYSAEYGGYPPDRNYRGPMIRGPMAMTSYGNYGRSFPRQIGGRGPLSAVALPPYMGPEESTQVTIPNELGGTIIGKGGERINRVREESGAQIVVGPQQESGERIITITGTSTAIQTAQYLLQQWLVLVSIGLKKLIELSIILKITRVVQASVISQLESS</sequence>
<dbReference type="Pfam" id="PF00013">
    <property type="entry name" value="KH_1"/>
    <property type="match status" value="2"/>
</dbReference>
<protein>
    <submittedName>
        <fullName evidence="6">Heterogeneous nuclear ribonucleoprotein K</fullName>
    </submittedName>
</protein>
<accession>A0A0R3RVA6</accession>
<reference evidence="6" key="1">
    <citation type="submission" date="2017-02" db="UniProtKB">
        <authorList>
            <consortium name="WormBaseParasite"/>
        </authorList>
    </citation>
    <scope>IDENTIFICATION</scope>
</reference>
<feature type="region of interest" description="Disordered" evidence="3">
    <location>
        <begin position="1"/>
        <end position="29"/>
    </location>
</feature>
<dbReference type="CDD" id="cd22434">
    <property type="entry name" value="KH-I_HNRNPK_rpt3"/>
    <property type="match status" value="1"/>
</dbReference>
<dbReference type="Gene3D" id="3.30.1370.10">
    <property type="entry name" value="K Homology domain, type 1"/>
    <property type="match status" value="2"/>
</dbReference>
<dbReference type="PANTHER" id="PTHR10288">
    <property type="entry name" value="KH DOMAIN CONTAINING RNA BINDING PROTEIN"/>
    <property type="match status" value="1"/>
</dbReference>
<dbReference type="Proteomes" id="UP000050640">
    <property type="component" value="Unplaced"/>
</dbReference>
<name>A0A0R3RVA6_9BILA</name>
<organism evidence="5 6">
    <name type="scientific">Elaeophora elaphi</name>
    <dbReference type="NCBI Taxonomy" id="1147741"/>
    <lineage>
        <taxon>Eukaryota</taxon>
        <taxon>Metazoa</taxon>
        <taxon>Ecdysozoa</taxon>
        <taxon>Nematoda</taxon>
        <taxon>Chromadorea</taxon>
        <taxon>Rhabditida</taxon>
        <taxon>Spirurina</taxon>
        <taxon>Spiruromorpha</taxon>
        <taxon>Filarioidea</taxon>
        <taxon>Onchocercidae</taxon>
        <taxon>Elaeophora</taxon>
    </lineage>
</organism>
<evidence type="ECO:0000313" key="5">
    <source>
        <dbReference type="Proteomes" id="UP000050640"/>
    </source>
</evidence>
<dbReference type="InterPro" id="IPR036612">
    <property type="entry name" value="KH_dom_type_1_sf"/>
</dbReference>
<dbReference type="SMART" id="SM00322">
    <property type="entry name" value="KH"/>
    <property type="match status" value="2"/>
</dbReference>
<evidence type="ECO:0000256" key="2">
    <source>
        <dbReference type="PROSITE-ProRule" id="PRU00117"/>
    </source>
</evidence>
<feature type="domain" description="K Homology" evidence="4">
    <location>
        <begin position="135"/>
        <end position="206"/>
    </location>
</feature>
<dbReference type="PROSITE" id="PS50084">
    <property type="entry name" value="KH_TYPE_1"/>
    <property type="match status" value="2"/>
</dbReference>
<feature type="domain" description="K Homology" evidence="4">
    <location>
        <begin position="281"/>
        <end position="350"/>
    </location>
</feature>
<evidence type="ECO:0000313" key="6">
    <source>
        <dbReference type="WBParaSite" id="EEL_0000601501-mRNA-1"/>
    </source>
</evidence>
<proteinExistence type="predicted"/>
<dbReference type="GO" id="GO:0003723">
    <property type="term" value="F:RNA binding"/>
    <property type="evidence" value="ECO:0007669"/>
    <property type="project" value="UniProtKB-UniRule"/>
</dbReference>
<keyword evidence="1" id="KW-0677">Repeat</keyword>
<dbReference type="InterPro" id="IPR004088">
    <property type="entry name" value="KH_dom_type_1"/>
</dbReference>
<dbReference type="STRING" id="1147741.A0A0R3RVA6"/>
<dbReference type="SUPFAM" id="SSF54791">
    <property type="entry name" value="Eukaryotic type KH-domain (KH-domain type I)"/>
    <property type="match status" value="2"/>
</dbReference>
<keyword evidence="2" id="KW-0694">RNA-binding</keyword>
<keyword evidence="5" id="KW-1185">Reference proteome</keyword>
<dbReference type="WBParaSite" id="EEL_0000601501-mRNA-1">
    <property type="protein sequence ID" value="EEL_0000601501-mRNA-1"/>
    <property type="gene ID" value="EEL_0000601501"/>
</dbReference>
<dbReference type="AlphaFoldDB" id="A0A0R3RVA6"/>
<evidence type="ECO:0000256" key="3">
    <source>
        <dbReference type="SAM" id="MobiDB-lite"/>
    </source>
</evidence>